<sequence length="66" mass="7637">MQVFGAELTQDSHFQDHLDHAIPVQVYRMGNHVDIGWIKDFDQHAVLIGDTLYKRSAYVFTSRPGY</sequence>
<dbReference type="Proteomes" id="UP001519288">
    <property type="component" value="Unassembled WGS sequence"/>
</dbReference>
<dbReference type="RefSeq" id="WP_209866204.1">
    <property type="nucleotide sequence ID" value="NZ_JAGGLD010000011.1"/>
</dbReference>
<evidence type="ECO:0000313" key="1">
    <source>
        <dbReference type="EMBL" id="MBP2002703.1"/>
    </source>
</evidence>
<dbReference type="EMBL" id="JAGGLD010000011">
    <property type="protein sequence ID" value="MBP2002703.1"/>
    <property type="molecule type" value="Genomic_DNA"/>
</dbReference>
<keyword evidence="2" id="KW-1185">Reference proteome</keyword>
<organism evidence="1 2">
    <name type="scientific">Paenibacillus shirakamiensis</name>
    <dbReference type="NCBI Taxonomy" id="1265935"/>
    <lineage>
        <taxon>Bacteria</taxon>
        <taxon>Bacillati</taxon>
        <taxon>Bacillota</taxon>
        <taxon>Bacilli</taxon>
        <taxon>Bacillales</taxon>
        <taxon>Paenibacillaceae</taxon>
        <taxon>Paenibacillus</taxon>
    </lineage>
</organism>
<reference evidence="1 2" key="1">
    <citation type="submission" date="2021-03" db="EMBL/GenBank/DDBJ databases">
        <title>Genomic Encyclopedia of Type Strains, Phase IV (KMG-IV): sequencing the most valuable type-strain genomes for metagenomic binning, comparative biology and taxonomic classification.</title>
        <authorList>
            <person name="Goeker M."/>
        </authorList>
    </citation>
    <scope>NUCLEOTIDE SEQUENCE [LARGE SCALE GENOMIC DNA]</scope>
    <source>
        <strain evidence="1 2">DSM 26806</strain>
    </source>
</reference>
<evidence type="ECO:0000313" key="2">
    <source>
        <dbReference type="Proteomes" id="UP001519288"/>
    </source>
</evidence>
<protein>
    <submittedName>
        <fullName evidence="1">Uncharacterized protein</fullName>
    </submittedName>
</protein>
<comment type="caution">
    <text evidence="1">The sequence shown here is derived from an EMBL/GenBank/DDBJ whole genome shotgun (WGS) entry which is preliminary data.</text>
</comment>
<name>A0ABS4JLW3_9BACL</name>
<proteinExistence type="predicted"/>
<gene>
    <name evidence="1" type="ORF">J2Z69_003812</name>
</gene>
<accession>A0ABS4JLW3</accession>